<accession>A0AB34JG66</accession>
<protein>
    <recommendedName>
        <fullName evidence="3">SH3 domain-containing protein</fullName>
    </recommendedName>
</protein>
<comment type="caution">
    <text evidence="1">The sequence shown here is derived from an EMBL/GenBank/DDBJ whole genome shotgun (WGS) entry which is preliminary data.</text>
</comment>
<sequence length="307" mass="32935">MGLSAQEIQRIREEALADDVEVPPQAYEWTPEQAQEYFESGGTIIPTAPTPPAASGTSSALYEVLHTYVNLRSEPKLAGKFLGTKPLGSILEVDLERPDLGWVRLSERVKGSEAWLLVDGKLLGLGPLLKRLPSAPAQSPAAAPAGVSAMPASSSSSSVQATAEVEKLVAPVSYVVVHSMVYVRSAPSREARSLGTKRKGDVVSATARCGDWVMLEGPGGEWMMVDGRAMRLGVLMELSLKKLPANTTWYVTRKEGCTLYKAPGEGPLHDLTGPALGSEVKVDAECGLWARLSEQSHWVEMDCFFAG</sequence>
<evidence type="ECO:0008006" key="3">
    <source>
        <dbReference type="Google" id="ProtNLM"/>
    </source>
</evidence>
<dbReference type="EMBL" id="JBGBPQ010000009">
    <property type="protein sequence ID" value="KAL1519772.1"/>
    <property type="molecule type" value="Genomic_DNA"/>
</dbReference>
<gene>
    <name evidence="1" type="ORF">AB1Y20_023280</name>
</gene>
<evidence type="ECO:0000313" key="1">
    <source>
        <dbReference type="EMBL" id="KAL1519772.1"/>
    </source>
</evidence>
<keyword evidence="2" id="KW-1185">Reference proteome</keyword>
<organism evidence="1 2">
    <name type="scientific">Prymnesium parvum</name>
    <name type="common">Toxic golden alga</name>
    <dbReference type="NCBI Taxonomy" id="97485"/>
    <lineage>
        <taxon>Eukaryota</taxon>
        <taxon>Haptista</taxon>
        <taxon>Haptophyta</taxon>
        <taxon>Prymnesiophyceae</taxon>
        <taxon>Prymnesiales</taxon>
        <taxon>Prymnesiaceae</taxon>
        <taxon>Prymnesium</taxon>
    </lineage>
</organism>
<proteinExistence type="predicted"/>
<evidence type="ECO:0000313" key="2">
    <source>
        <dbReference type="Proteomes" id="UP001515480"/>
    </source>
</evidence>
<dbReference type="AlphaFoldDB" id="A0AB34JG66"/>
<reference evidence="1 2" key="1">
    <citation type="journal article" date="2024" name="Science">
        <title>Giant polyketide synthase enzymes in the biosynthesis of giant marine polyether toxins.</title>
        <authorList>
            <person name="Fallon T.R."/>
            <person name="Shende V.V."/>
            <person name="Wierzbicki I.H."/>
            <person name="Pendleton A.L."/>
            <person name="Watervoot N.F."/>
            <person name="Auber R.P."/>
            <person name="Gonzalez D.J."/>
            <person name="Wisecaver J.H."/>
            <person name="Moore B.S."/>
        </authorList>
    </citation>
    <scope>NUCLEOTIDE SEQUENCE [LARGE SCALE GENOMIC DNA]</scope>
    <source>
        <strain evidence="1 2">12B1</strain>
    </source>
</reference>
<dbReference type="Proteomes" id="UP001515480">
    <property type="component" value="Unassembled WGS sequence"/>
</dbReference>
<name>A0AB34JG66_PRYPA</name>